<proteinExistence type="predicted"/>
<evidence type="ECO:0008006" key="4">
    <source>
        <dbReference type="Google" id="ProtNLM"/>
    </source>
</evidence>
<evidence type="ECO:0000313" key="3">
    <source>
        <dbReference type="Proteomes" id="UP000431401"/>
    </source>
</evidence>
<dbReference type="InterPro" id="IPR004027">
    <property type="entry name" value="SEC_C_motif"/>
</dbReference>
<dbReference type="Proteomes" id="UP000431401">
    <property type="component" value="Unassembled WGS sequence"/>
</dbReference>
<organism evidence="2 3">
    <name type="scientific">Nocardia aurantia</name>
    <dbReference type="NCBI Taxonomy" id="2585199"/>
    <lineage>
        <taxon>Bacteria</taxon>
        <taxon>Bacillati</taxon>
        <taxon>Actinomycetota</taxon>
        <taxon>Actinomycetes</taxon>
        <taxon>Mycobacteriales</taxon>
        <taxon>Nocardiaceae</taxon>
        <taxon>Nocardia</taxon>
    </lineage>
</organism>
<evidence type="ECO:0000256" key="1">
    <source>
        <dbReference type="SAM" id="Coils"/>
    </source>
</evidence>
<reference evidence="2 3" key="1">
    <citation type="submission" date="2019-10" db="EMBL/GenBank/DDBJ databases">
        <title>Nocardia macrotermitis sp. nov. and Nocardia aurantia sp. nov., isolated from the gut of fungus growing-termite Macrotermes natalensis.</title>
        <authorList>
            <person name="Benndorf R."/>
            <person name="Schwitalla J."/>
            <person name="Martin K."/>
            <person name="De Beer W."/>
            <person name="Kaster A.-K."/>
            <person name="Vollmers J."/>
            <person name="Poulsen M."/>
            <person name="Beemelmanns C."/>
        </authorList>
    </citation>
    <scope>NUCLEOTIDE SEQUENCE [LARGE SCALE GENOMIC DNA]</scope>
    <source>
        <strain evidence="2 3">RB56</strain>
    </source>
</reference>
<keyword evidence="1" id="KW-0175">Coiled coil</keyword>
<dbReference type="InterPro" id="IPR011990">
    <property type="entry name" value="TPR-like_helical_dom_sf"/>
</dbReference>
<dbReference type="OrthoDB" id="3343588at2"/>
<evidence type="ECO:0000313" key="2">
    <source>
        <dbReference type="EMBL" id="MQY25726.1"/>
    </source>
</evidence>
<dbReference type="Gene3D" id="1.25.40.10">
    <property type="entry name" value="Tetratricopeptide repeat domain"/>
    <property type="match status" value="1"/>
</dbReference>
<dbReference type="Gene3D" id="3.10.450.50">
    <property type="match status" value="1"/>
</dbReference>
<comment type="caution">
    <text evidence="2">The sequence shown here is derived from an EMBL/GenBank/DDBJ whole genome shotgun (WGS) entry which is preliminary data.</text>
</comment>
<accession>A0A7K0DIS7</accession>
<dbReference type="AlphaFoldDB" id="A0A7K0DIS7"/>
<dbReference type="EMBL" id="WEGI01000002">
    <property type="protein sequence ID" value="MQY25726.1"/>
    <property type="molecule type" value="Genomic_DNA"/>
</dbReference>
<sequence>MSEGSSGSERAELEALRRENARLTAELEVLAGQFRAAGPAPEELALEYEDEGEAGDPRERAQNLNEAASYWVLAGDLVRARRRYLDAIADGGEVAGGGARVWYALFLMDHGDQQAGRKLLGTVFDEGPEDFSAYELVGEMFEERGEFDAALRWFEAGLTRLRMGGDDPEHRLGRFRLSGGRGRVRRALGLPEDAADLRVDADQASVLEQVNQRFRPQGPEPVSVAVLYFPAEELSEVDRRWPRPADEYGSHDEHLASVELQLRAIDPGMSPRVAVATAAGFAGYVADHGVDPLDSSARAAYAAELARRGQALVWPPGRNEQCWCGSGRKYKKCCGKPN</sequence>
<dbReference type="Pfam" id="PF02810">
    <property type="entry name" value="SEC-C"/>
    <property type="match status" value="1"/>
</dbReference>
<dbReference type="RefSeq" id="WP_153339488.1">
    <property type="nucleotide sequence ID" value="NZ_WEGI01000002.1"/>
</dbReference>
<protein>
    <recommendedName>
        <fullName evidence="4">SEC-C motif-containing protein</fullName>
    </recommendedName>
</protein>
<dbReference type="SUPFAM" id="SSF103642">
    <property type="entry name" value="Sec-C motif"/>
    <property type="match status" value="1"/>
</dbReference>
<dbReference type="SUPFAM" id="SSF48452">
    <property type="entry name" value="TPR-like"/>
    <property type="match status" value="1"/>
</dbReference>
<keyword evidence="3" id="KW-1185">Reference proteome</keyword>
<name>A0A7K0DIS7_9NOCA</name>
<gene>
    <name evidence="2" type="ORF">NRB56_12830</name>
</gene>
<feature type="coiled-coil region" evidence="1">
    <location>
        <begin position="6"/>
        <end position="33"/>
    </location>
</feature>